<feature type="transmembrane region" description="Helical" evidence="6">
    <location>
        <begin position="399"/>
        <end position="425"/>
    </location>
</feature>
<feature type="transmembrane region" description="Helical" evidence="6">
    <location>
        <begin position="445"/>
        <end position="466"/>
    </location>
</feature>
<feature type="transmembrane region" description="Helical" evidence="6">
    <location>
        <begin position="108"/>
        <end position="132"/>
    </location>
</feature>
<sequence length="845" mass="89753">MDSSELSRTATAIPRSLGSRLLRRATGAPLTLGYLAALWVLGLADSSTVLGAHERFRETAAIAADSFPEEWWAVLASALWAPDLAAYLTGSVLVLLVGLAFEKRLGSLRFAAAAVAGHLCGTLATAGLALAVRGLDDSWAQALVGSDFLGPTALACSALAAGSASVGAFWRRRIRTVLLTLLVVLVLYAGYFSDCVLLVAAATGLVLGPRLTGRTSRRFHATGTLRELRVLAAAVIAASAVGPVVAALDSEALGPLSDLQYVFTAIETRDPGEIHDLCTSGTDLAECLMAQAQQRSGMAAIFMAVIPSFLLLLCAAGLRRGRRAAWLAAVLVYGVMSVVAGTNIVSLAAEDAAALANLDFGETVDQVVPLIVPMLLLTALLLAGRLFTVRAPHGTYRTLAARVAVAGLAAATVYVAGASALAGSFAPRPGFGQILADVPDRFLPLGYLLGFVPAFIPASAAAALLYENVGVLFWLVAAALLLRSFRLPAVPGNRLDMDRARALLQASGGGNLAWMTTWSGNEYWFSPSGRSFVAYRVHFSVALTVGGPVGPAEELENVVDGFIAFCSRLGWVPCFYSVGADVRRLTEQRGWGHVQVAEDTVLDLGRLSFSGRKFQDVRTALNRAEREGIRAEWHGYASAPRTVVEQIRAIDEEWVADRDLPEMGFTLGGLAELADPQVRLVTAVDEEDRIHGVASWLPVYRGGRVAGWTLDYMRRIDGGFRPTIEFLIASAALQLKAEGYGFISLSGAPLARSRPESDGPAEADGAAGLDAFLDWLGAVLEPVYGFRSLLAFKEKFQPGYLPLFLAYPDPAALPRIGNAVARAYLPNVSARQTVALLQKVLDRKH</sequence>
<protein>
    <submittedName>
        <fullName evidence="8">DUF2156 domain-containing protein</fullName>
    </submittedName>
</protein>
<proteinExistence type="predicted"/>
<gene>
    <name evidence="8" type="ORF">LVY72_17640</name>
</gene>
<feature type="transmembrane region" description="Helical" evidence="6">
    <location>
        <begin position="471"/>
        <end position="489"/>
    </location>
</feature>
<dbReference type="Proteomes" id="UP001165368">
    <property type="component" value="Unassembled WGS sequence"/>
</dbReference>
<comment type="caution">
    <text evidence="8">The sequence shown here is derived from an EMBL/GenBank/DDBJ whole genome shotgun (WGS) entry which is preliminary data.</text>
</comment>
<name>A0ABS9LAP1_9MICC</name>
<dbReference type="InterPro" id="IPR035952">
    <property type="entry name" value="Rhomboid-like_sf"/>
</dbReference>
<keyword evidence="5 6" id="KW-0472">Membrane</keyword>
<dbReference type="PANTHER" id="PTHR34697:SF2">
    <property type="entry name" value="PHOSPHATIDYLGLYCEROL LYSYLTRANSFERASE"/>
    <property type="match status" value="1"/>
</dbReference>
<dbReference type="InterPro" id="IPR024320">
    <property type="entry name" value="LPG_synthase_C"/>
</dbReference>
<reference evidence="8" key="1">
    <citation type="submission" date="2022-01" db="EMBL/GenBank/DDBJ databases">
        <authorList>
            <person name="Jo J.-H."/>
            <person name="Im W.-T."/>
        </authorList>
    </citation>
    <scope>NUCLEOTIDE SEQUENCE</scope>
    <source>
        <strain evidence="8">I2-34</strain>
    </source>
</reference>
<dbReference type="RefSeq" id="WP_237823509.1">
    <property type="nucleotide sequence ID" value="NZ_JAKLTQ010000016.1"/>
</dbReference>
<evidence type="ECO:0000256" key="1">
    <source>
        <dbReference type="ARBA" id="ARBA00004651"/>
    </source>
</evidence>
<keyword evidence="2" id="KW-1003">Cell membrane</keyword>
<feature type="transmembrane region" description="Helical" evidence="6">
    <location>
        <begin position="298"/>
        <end position="318"/>
    </location>
</feature>
<dbReference type="Pfam" id="PF09924">
    <property type="entry name" value="LPG_synthase_C"/>
    <property type="match status" value="1"/>
</dbReference>
<accession>A0ABS9LAP1</accession>
<feature type="transmembrane region" description="Helical" evidence="6">
    <location>
        <begin position="177"/>
        <end position="207"/>
    </location>
</feature>
<evidence type="ECO:0000256" key="4">
    <source>
        <dbReference type="ARBA" id="ARBA00022989"/>
    </source>
</evidence>
<organism evidence="8 9">
    <name type="scientific">Arthrobacter hankyongi</name>
    <dbReference type="NCBI Taxonomy" id="2904801"/>
    <lineage>
        <taxon>Bacteria</taxon>
        <taxon>Bacillati</taxon>
        <taxon>Actinomycetota</taxon>
        <taxon>Actinomycetes</taxon>
        <taxon>Micrococcales</taxon>
        <taxon>Micrococcaceae</taxon>
        <taxon>Arthrobacter</taxon>
    </lineage>
</organism>
<keyword evidence="9" id="KW-1185">Reference proteome</keyword>
<evidence type="ECO:0000259" key="7">
    <source>
        <dbReference type="Pfam" id="PF09924"/>
    </source>
</evidence>
<evidence type="ECO:0000313" key="8">
    <source>
        <dbReference type="EMBL" id="MCG2623720.1"/>
    </source>
</evidence>
<evidence type="ECO:0000256" key="2">
    <source>
        <dbReference type="ARBA" id="ARBA00022475"/>
    </source>
</evidence>
<keyword evidence="4 6" id="KW-1133">Transmembrane helix</keyword>
<comment type="subcellular location">
    <subcellularLocation>
        <location evidence="1">Cell membrane</location>
        <topology evidence="1">Multi-pass membrane protein</topology>
    </subcellularLocation>
</comment>
<evidence type="ECO:0000313" key="9">
    <source>
        <dbReference type="Proteomes" id="UP001165368"/>
    </source>
</evidence>
<dbReference type="PANTHER" id="PTHR34697">
    <property type="entry name" value="PHOSPHATIDYLGLYCEROL LYSYLTRANSFERASE"/>
    <property type="match status" value="1"/>
</dbReference>
<dbReference type="SUPFAM" id="SSF144091">
    <property type="entry name" value="Rhomboid-like"/>
    <property type="match status" value="1"/>
</dbReference>
<dbReference type="EMBL" id="JAKLTQ010000016">
    <property type="protein sequence ID" value="MCG2623720.1"/>
    <property type="molecule type" value="Genomic_DNA"/>
</dbReference>
<keyword evidence="3 6" id="KW-0812">Transmembrane</keyword>
<dbReference type="InterPro" id="IPR051211">
    <property type="entry name" value="PG_lysyltransferase"/>
</dbReference>
<evidence type="ECO:0000256" key="5">
    <source>
        <dbReference type="ARBA" id="ARBA00023136"/>
    </source>
</evidence>
<feature type="transmembrane region" description="Helical" evidence="6">
    <location>
        <begin position="21"/>
        <end position="41"/>
    </location>
</feature>
<evidence type="ECO:0000256" key="3">
    <source>
        <dbReference type="ARBA" id="ARBA00022692"/>
    </source>
</evidence>
<feature type="transmembrane region" description="Helical" evidence="6">
    <location>
        <begin position="325"/>
        <end position="347"/>
    </location>
</feature>
<feature type="domain" description="Phosphatidylglycerol lysyltransferase C-terminal" evidence="7">
    <location>
        <begin position="501"/>
        <end position="807"/>
    </location>
</feature>
<feature type="transmembrane region" description="Helical" evidence="6">
    <location>
        <begin position="367"/>
        <end position="387"/>
    </location>
</feature>
<feature type="transmembrane region" description="Helical" evidence="6">
    <location>
        <begin position="84"/>
        <end position="101"/>
    </location>
</feature>
<evidence type="ECO:0000256" key="6">
    <source>
        <dbReference type="SAM" id="Phobius"/>
    </source>
</evidence>